<accession>A0A1E8Q1Q4</accession>
<name>A0A1E8Q1Q4_9MYCO</name>
<dbReference type="RefSeq" id="WP_070354344.1">
    <property type="nucleotide sequence ID" value="NZ_CP043474.1"/>
</dbReference>
<evidence type="ECO:0000313" key="2">
    <source>
        <dbReference type="Proteomes" id="UP000178953"/>
    </source>
</evidence>
<sequence length="380" mass="41944">MTTKVAFLVSKDPVTEHGGDVELARVVMRLAAESFDIRAICLSDEPPGESVVDVVSGGLRLQRIVQHPVDKVGLLTGSLRKRRSLVHIRFDTPELLAAIEASDDDVFFCEHNYMGESFIRSKHFGSKGFVINTINTESQVWLSTRGLLGKIEAPRLLRDELRVAKLANAVGCYEIEEAQMYRDHGVPGARFMEVTLPPIEQIDVSATGRRLVFLGGRDWPPNQEAFLVALRLWPRIAEGIPDAELVIVGAKKTGSTDPEYPDRVRDLGFVDDLPAFLRTCRALMAPIRTGGGVRVKLLDAASQGLPVIGSKPAVGSLDELFGMSTFDDDDAFVAECRRLLLDRDAAVQVGNDLYEVNREHWAQKRPQKAVEDLVYAGLGR</sequence>
<dbReference type="Gene3D" id="3.40.50.2000">
    <property type="entry name" value="Glycogen Phosphorylase B"/>
    <property type="match status" value="2"/>
</dbReference>
<dbReference type="GO" id="GO:0016740">
    <property type="term" value="F:transferase activity"/>
    <property type="evidence" value="ECO:0007669"/>
    <property type="project" value="UniProtKB-KW"/>
</dbReference>
<protein>
    <submittedName>
        <fullName evidence="1">Glycosyl transferase</fullName>
    </submittedName>
</protein>
<dbReference type="EMBL" id="MCHX01000039">
    <property type="protein sequence ID" value="OFJ52472.1"/>
    <property type="molecule type" value="Genomic_DNA"/>
</dbReference>
<dbReference type="OrthoDB" id="9807209at2"/>
<dbReference type="Proteomes" id="UP000178953">
    <property type="component" value="Unassembled WGS sequence"/>
</dbReference>
<evidence type="ECO:0000313" key="1">
    <source>
        <dbReference type="EMBL" id="OFJ52472.1"/>
    </source>
</evidence>
<organism evidence="1 2">
    <name type="scientific">Mycolicibacterium grossiae</name>
    <dbReference type="NCBI Taxonomy" id="1552759"/>
    <lineage>
        <taxon>Bacteria</taxon>
        <taxon>Bacillati</taxon>
        <taxon>Actinomycetota</taxon>
        <taxon>Actinomycetes</taxon>
        <taxon>Mycobacteriales</taxon>
        <taxon>Mycobacteriaceae</taxon>
        <taxon>Mycolicibacterium</taxon>
    </lineage>
</organism>
<dbReference type="AlphaFoldDB" id="A0A1E8Q1Q4"/>
<dbReference type="SUPFAM" id="SSF53756">
    <property type="entry name" value="UDP-Glycosyltransferase/glycogen phosphorylase"/>
    <property type="match status" value="1"/>
</dbReference>
<proteinExistence type="predicted"/>
<dbReference type="Pfam" id="PF13692">
    <property type="entry name" value="Glyco_trans_1_4"/>
    <property type="match status" value="1"/>
</dbReference>
<comment type="caution">
    <text evidence="1">The sequence shown here is derived from an EMBL/GenBank/DDBJ whole genome shotgun (WGS) entry which is preliminary data.</text>
</comment>
<keyword evidence="2" id="KW-1185">Reference proteome</keyword>
<reference evidence="1 2" key="1">
    <citation type="submission" date="2016-09" db="EMBL/GenBank/DDBJ databases">
        <title>genome sequence of Mycobacterium sp. 739 SCH.</title>
        <authorList>
            <person name="Greninger A.L."/>
            <person name="Qin X."/>
            <person name="Jerome K."/>
            <person name="Vora S."/>
            <person name="Quinn K."/>
        </authorList>
    </citation>
    <scope>NUCLEOTIDE SEQUENCE [LARGE SCALE GENOMIC DNA]</scope>
    <source>
        <strain evidence="1 2">SCH</strain>
    </source>
</reference>
<keyword evidence="1" id="KW-0808">Transferase</keyword>
<gene>
    <name evidence="1" type="ORF">BEL07_17225</name>
</gene>